<dbReference type="InParanoid" id="L2GKG4"/>
<dbReference type="CDD" id="cd05162">
    <property type="entry name" value="PWWP"/>
    <property type="match status" value="1"/>
</dbReference>
<feature type="region of interest" description="Disordered" evidence="1">
    <location>
        <begin position="124"/>
        <end position="154"/>
    </location>
</feature>
<dbReference type="EMBL" id="JH370150">
    <property type="protein sequence ID" value="ELA41099.1"/>
    <property type="molecule type" value="Genomic_DNA"/>
</dbReference>
<evidence type="ECO:0000313" key="4">
    <source>
        <dbReference type="Proteomes" id="UP000011082"/>
    </source>
</evidence>
<protein>
    <recommendedName>
        <fullName evidence="2">PWWP domain-containing protein</fullName>
    </recommendedName>
</protein>
<dbReference type="RefSeq" id="XP_007605337.1">
    <property type="nucleotide sequence ID" value="XM_007605275.1"/>
</dbReference>
<feature type="compositionally biased region" description="Polar residues" evidence="1">
    <location>
        <begin position="255"/>
        <end position="265"/>
    </location>
</feature>
<feature type="domain" description="PWWP" evidence="2">
    <location>
        <begin position="8"/>
        <end position="75"/>
    </location>
</feature>
<feature type="region of interest" description="Disordered" evidence="1">
    <location>
        <begin position="185"/>
        <end position="265"/>
    </location>
</feature>
<dbReference type="OMA" id="TQHEEHI"/>
<sequence>MTEQYFKPGDLVWAKLDTYPYWPAKIASQCITDELKACMGEEGIAVLFLGIELTYSLVNKDCIKNFEECFDVYSRAKVRKTSKDDFERALEMAKVADTIEEPPLELDEEERIVKAIKIDNMNGKEQPIENVKKMKRSEEKSGGAAPGNRSETISKMQINVDTKMITVQEASNEVKNEISVDEKVATAEVAQKENKSNTQHEEHIGSEQENGRKGKIVEQASSEKENQDAKSDDVSMTEVSIDGKHVLASNEDASKSGTGLNANSN</sequence>
<dbReference type="SMART" id="SM00293">
    <property type="entry name" value="PWWP"/>
    <property type="match status" value="1"/>
</dbReference>
<feature type="compositionally biased region" description="Basic and acidic residues" evidence="1">
    <location>
        <begin position="185"/>
        <end position="233"/>
    </location>
</feature>
<organism evidence="3 4">
    <name type="scientific">Vittaforma corneae (strain ATCC 50505)</name>
    <name type="common">Microsporidian parasite</name>
    <name type="synonym">Nosema corneum</name>
    <dbReference type="NCBI Taxonomy" id="993615"/>
    <lineage>
        <taxon>Eukaryota</taxon>
        <taxon>Fungi</taxon>
        <taxon>Fungi incertae sedis</taxon>
        <taxon>Microsporidia</taxon>
        <taxon>Nosematidae</taxon>
        <taxon>Vittaforma</taxon>
    </lineage>
</organism>
<dbReference type="Proteomes" id="UP000011082">
    <property type="component" value="Unassembled WGS sequence"/>
</dbReference>
<proteinExistence type="predicted"/>
<dbReference type="GeneID" id="19882602"/>
<dbReference type="InterPro" id="IPR000313">
    <property type="entry name" value="PWWP_dom"/>
</dbReference>
<dbReference type="PROSITE" id="PS50812">
    <property type="entry name" value="PWWP"/>
    <property type="match status" value="1"/>
</dbReference>
<evidence type="ECO:0000313" key="3">
    <source>
        <dbReference type="EMBL" id="ELA41099.1"/>
    </source>
</evidence>
<dbReference type="STRING" id="993615.L2GKG4"/>
<dbReference type="OrthoDB" id="21615at2759"/>
<dbReference type="AlphaFoldDB" id="L2GKG4"/>
<keyword evidence="4" id="KW-1185">Reference proteome</keyword>
<dbReference type="VEuPathDB" id="MicrosporidiaDB:VICG_01892"/>
<evidence type="ECO:0000256" key="1">
    <source>
        <dbReference type="SAM" id="MobiDB-lite"/>
    </source>
</evidence>
<reference evidence="4" key="1">
    <citation type="submission" date="2011-05" db="EMBL/GenBank/DDBJ databases">
        <title>The genome sequence of Vittaforma corneae strain ATCC 50505.</title>
        <authorList>
            <consortium name="The Broad Institute Genome Sequencing Platform"/>
            <person name="Cuomo C."/>
            <person name="Didier E."/>
            <person name="Bowers L."/>
            <person name="Young S.K."/>
            <person name="Zeng Q."/>
            <person name="Gargeya S."/>
            <person name="Fitzgerald M."/>
            <person name="Haas B."/>
            <person name="Abouelleil A."/>
            <person name="Alvarado L."/>
            <person name="Arachchi H.M."/>
            <person name="Berlin A."/>
            <person name="Chapman S.B."/>
            <person name="Gearin G."/>
            <person name="Goldberg J."/>
            <person name="Griggs A."/>
            <person name="Gujja S."/>
            <person name="Hansen M."/>
            <person name="Heiman D."/>
            <person name="Howarth C."/>
            <person name="Larimer J."/>
            <person name="Lui A."/>
            <person name="MacDonald P.J.P."/>
            <person name="McCowen C."/>
            <person name="Montmayeur A."/>
            <person name="Murphy C."/>
            <person name="Neiman D."/>
            <person name="Pearson M."/>
            <person name="Priest M."/>
            <person name="Roberts A."/>
            <person name="Saif S."/>
            <person name="Shea T."/>
            <person name="Sisk P."/>
            <person name="Stolte C."/>
            <person name="Sykes S."/>
            <person name="Wortman J."/>
            <person name="Nusbaum C."/>
            <person name="Birren B."/>
        </authorList>
    </citation>
    <scope>NUCLEOTIDE SEQUENCE [LARGE SCALE GENOMIC DNA]</scope>
    <source>
        <strain evidence="4">ATCC 50505</strain>
    </source>
</reference>
<dbReference type="SUPFAM" id="SSF63748">
    <property type="entry name" value="Tudor/PWWP/MBT"/>
    <property type="match status" value="1"/>
</dbReference>
<dbReference type="HOGENOM" id="CLU_1050545_0_0_1"/>
<evidence type="ECO:0000259" key="2">
    <source>
        <dbReference type="PROSITE" id="PS50812"/>
    </source>
</evidence>
<feature type="compositionally biased region" description="Basic and acidic residues" evidence="1">
    <location>
        <begin position="126"/>
        <end position="141"/>
    </location>
</feature>
<dbReference type="Pfam" id="PF00855">
    <property type="entry name" value="PWWP"/>
    <property type="match status" value="1"/>
</dbReference>
<gene>
    <name evidence="3" type="ORF">VICG_01892</name>
</gene>
<name>L2GKG4_VITCO</name>
<dbReference type="Gene3D" id="2.30.30.140">
    <property type="match status" value="1"/>
</dbReference>
<accession>L2GKG4</accession>